<evidence type="ECO:0000313" key="2">
    <source>
        <dbReference type="EMBL" id="GAI40849.1"/>
    </source>
</evidence>
<name>X1QC40_9ZZZZ</name>
<reference evidence="2" key="1">
    <citation type="journal article" date="2014" name="Front. Microbiol.">
        <title>High frequency of phylogenetically diverse reductive dehalogenase-homologous genes in deep subseafloor sedimentary metagenomes.</title>
        <authorList>
            <person name="Kawai M."/>
            <person name="Futagami T."/>
            <person name="Toyoda A."/>
            <person name="Takaki Y."/>
            <person name="Nishi S."/>
            <person name="Hori S."/>
            <person name="Arai W."/>
            <person name="Tsubouchi T."/>
            <person name="Morono Y."/>
            <person name="Uchiyama I."/>
            <person name="Ito T."/>
            <person name="Fujiyama A."/>
            <person name="Inagaki F."/>
            <person name="Takami H."/>
        </authorList>
    </citation>
    <scope>NUCLEOTIDE SEQUENCE</scope>
    <source>
        <strain evidence="2">Expedition CK06-06</strain>
    </source>
</reference>
<gene>
    <name evidence="2" type="ORF">S06H3_44592</name>
</gene>
<evidence type="ECO:0000256" key="1">
    <source>
        <dbReference type="SAM" id="Phobius"/>
    </source>
</evidence>
<keyword evidence="1" id="KW-1133">Transmembrane helix</keyword>
<protein>
    <submittedName>
        <fullName evidence="2">Uncharacterized protein</fullName>
    </submittedName>
</protein>
<feature type="transmembrane region" description="Helical" evidence="1">
    <location>
        <begin position="21"/>
        <end position="40"/>
    </location>
</feature>
<organism evidence="2">
    <name type="scientific">marine sediment metagenome</name>
    <dbReference type="NCBI Taxonomy" id="412755"/>
    <lineage>
        <taxon>unclassified sequences</taxon>
        <taxon>metagenomes</taxon>
        <taxon>ecological metagenomes</taxon>
    </lineage>
</organism>
<sequence>MGSLQSLVVKEVKELVRDPKILIGVILMPLIMFPVMGQSISISQKSVMQAMITASFAIYDEDQGQEATELKDYLYRNNTVITV</sequence>
<dbReference type="EMBL" id="BARV01027753">
    <property type="protein sequence ID" value="GAI40849.1"/>
    <property type="molecule type" value="Genomic_DNA"/>
</dbReference>
<keyword evidence="1" id="KW-0472">Membrane</keyword>
<dbReference type="AlphaFoldDB" id="X1QC40"/>
<accession>X1QC40</accession>
<keyword evidence="1" id="KW-0812">Transmembrane</keyword>
<proteinExistence type="predicted"/>
<feature type="non-terminal residue" evidence="2">
    <location>
        <position position="83"/>
    </location>
</feature>
<comment type="caution">
    <text evidence="2">The sequence shown here is derived from an EMBL/GenBank/DDBJ whole genome shotgun (WGS) entry which is preliminary data.</text>
</comment>